<name>A0AA88DLZ5_FICCA</name>
<protein>
    <recommendedName>
        <fullName evidence="15">Cytochrome P450</fullName>
    </recommendedName>
</protein>
<keyword evidence="5 11" id="KW-0479">Metal-binding</keyword>
<dbReference type="Gene3D" id="1.10.630.10">
    <property type="entry name" value="Cytochrome P450"/>
    <property type="match status" value="1"/>
</dbReference>
<dbReference type="Pfam" id="PF00067">
    <property type="entry name" value="p450"/>
    <property type="match status" value="1"/>
</dbReference>
<dbReference type="GO" id="GO:0004497">
    <property type="term" value="F:monooxygenase activity"/>
    <property type="evidence" value="ECO:0007669"/>
    <property type="project" value="UniProtKB-KW"/>
</dbReference>
<evidence type="ECO:0008006" key="15">
    <source>
        <dbReference type="Google" id="ProtNLM"/>
    </source>
</evidence>
<dbReference type="Proteomes" id="UP001187192">
    <property type="component" value="Unassembled WGS sequence"/>
</dbReference>
<dbReference type="PANTHER" id="PTHR24282">
    <property type="entry name" value="CYTOCHROME P450 FAMILY MEMBER"/>
    <property type="match status" value="1"/>
</dbReference>
<dbReference type="InterPro" id="IPR001128">
    <property type="entry name" value="Cyt_P450"/>
</dbReference>
<reference evidence="13" key="1">
    <citation type="submission" date="2023-07" db="EMBL/GenBank/DDBJ databases">
        <title>draft genome sequence of fig (Ficus carica).</title>
        <authorList>
            <person name="Takahashi T."/>
            <person name="Nishimura K."/>
        </authorList>
    </citation>
    <scope>NUCLEOTIDE SEQUENCE</scope>
</reference>
<evidence type="ECO:0000256" key="2">
    <source>
        <dbReference type="ARBA" id="ARBA00010617"/>
    </source>
</evidence>
<dbReference type="GO" id="GO:0016705">
    <property type="term" value="F:oxidoreductase activity, acting on paired donors, with incorporation or reduction of molecular oxygen"/>
    <property type="evidence" value="ECO:0007669"/>
    <property type="project" value="InterPro"/>
</dbReference>
<evidence type="ECO:0000256" key="10">
    <source>
        <dbReference type="ARBA" id="ARBA00023136"/>
    </source>
</evidence>
<comment type="caution">
    <text evidence="13">The sequence shown here is derived from an EMBL/GenBank/DDBJ whole genome shotgun (WGS) entry which is preliminary data.</text>
</comment>
<feature type="binding site" description="axial binding residue" evidence="11">
    <location>
        <position position="357"/>
    </location>
    <ligand>
        <name>heme</name>
        <dbReference type="ChEBI" id="CHEBI:30413"/>
    </ligand>
    <ligandPart>
        <name>Fe</name>
        <dbReference type="ChEBI" id="CHEBI:18248"/>
    </ligandPart>
</feature>
<comment type="subcellular location">
    <subcellularLocation>
        <location evidence="1">Membrane</location>
        <topology evidence="1">Single-pass membrane protein</topology>
    </subcellularLocation>
</comment>
<evidence type="ECO:0000256" key="1">
    <source>
        <dbReference type="ARBA" id="ARBA00004167"/>
    </source>
</evidence>
<evidence type="ECO:0000256" key="12">
    <source>
        <dbReference type="RuleBase" id="RU000461"/>
    </source>
</evidence>
<dbReference type="InterPro" id="IPR050665">
    <property type="entry name" value="Cytochrome_P450_Monooxygen"/>
</dbReference>
<dbReference type="PROSITE" id="PS00086">
    <property type="entry name" value="CYTOCHROME_P450"/>
    <property type="match status" value="1"/>
</dbReference>
<evidence type="ECO:0000256" key="7">
    <source>
        <dbReference type="ARBA" id="ARBA00023002"/>
    </source>
</evidence>
<keyword evidence="7 12" id="KW-0560">Oxidoreductase</keyword>
<organism evidence="13 14">
    <name type="scientific">Ficus carica</name>
    <name type="common">Common fig</name>
    <dbReference type="NCBI Taxonomy" id="3494"/>
    <lineage>
        <taxon>Eukaryota</taxon>
        <taxon>Viridiplantae</taxon>
        <taxon>Streptophyta</taxon>
        <taxon>Embryophyta</taxon>
        <taxon>Tracheophyta</taxon>
        <taxon>Spermatophyta</taxon>
        <taxon>Magnoliopsida</taxon>
        <taxon>eudicotyledons</taxon>
        <taxon>Gunneridae</taxon>
        <taxon>Pentapetalae</taxon>
        <taxon>rosids</taxon>
        <taxon>fabids</taxon>
        <taxon>Rosales</taxon>
        <taxon>Moraceae</taxon>
        <taxon>Ficeae</taxon>
        <taxon>Ficus</taxon>
    </lineage>
</organism>
<proteinExistence type="inferred from homology"/>
<keyword evidence="14" id="KW-1185">Reference proteome</keyword>
<evidence type="ECO:0000313" key="14">
    <source>
        <dbReference type="Proteomes" id="UP001187192"/>
    </source>
</evidence>
<keyword evidence="8 11" id="KW-0408">Iron</keyword>
<comment type="cofactor">
    <cofactor evidence="11">
        <name>heme</name>
        <dbReference type="ChEBI" id="CHEBI:30413"/>
    </cofactor>
</comment>
<accession>A0AA88DLZ5</accession>
<evidence type="ECO:0000256" key="5">
    <source>
        <dbReference type="ARBA" id="ARBA00022723"/>
    </source>
</evidence>
<dbReference type="InterPro" id="IPR017972">
    <property type="entry name" value="Cyt_P450_CS"/>
</dbReference>
<keyword evidence="3 11" id="KW-0349">Heme</keyword>
<dbReference type="GO" id="GO:0020037">
    <property type="term" value="F:heme binding"/>
    <property type="evidence" value="ECO:0007669"/>
    <property type="project" value="InterPro"/>
</dbReference>
<sequence>MNPEHIKDVFNKIEVFLRPSTNPLVKLLTAGLSAYEGDKWAKHRKIINPAFQIEKIKHMLPAFYQSCIEMLGKWESSLNHEGNCELDVWPYLQTLTADVISRAAFGSSYEEGRRIFQLEKEQEKLVLKAIQTVYIPGWSFIPTKMNKRMKEIDNEIKSLLKKIINKREKAMQAGEAPKDDLLGILMESNFKEIREHGNNKNVGISNEEVIEECKLFYLVGQETTSVLLVWTMVLLSRFPDWQARARDEVLQVFGDNTPDFDGLIHLKTVTMILYEVLRLYPPVLLFVREIEKQTQLGNLSLSPGMQVCLPTILVHYDAKLWGEDVKEFNPERFADGVSKVTKGQVSFFPFGWGPRICIAQNFAIIEAKMALALILQRFTFEFSPSYAHAPFNILTLQPQYGAHLILHKC</sequence>
<dbReference type="SUPFAM" id="SSF48264">
    <property type="entry name" value="Cytochrome P450"/>
    <property type="match status" value="1"/>
</dbReference>
<evidence type="ECO:0000256" key="8">
    <source>
        <dbReference type="ARBA" id="ARBA00023004"/>
    </source>
</evidence>
<evidence type="ECO:0000256" key="4">
    <source>
        <dbReference type="ARBA" id="ARBA00022692"/>
    </source>
</evidence>
<dbReference type="PRINTS" id="PR00463">
    <property type="entry name" value="EP450I"/>
</dbReference>
<dbReference type="GO" id="GO:0016020">
    <property type="term" value="C:membrane"/>
    <property type="evidence" value="ECO:0007669"/>
    <property type="project" value="UniProtKB-SubCell"/>
</dbReference>
<evidence type="ECO:0000256" key="3">
    <source>
        <dbReference type="ARBA" id="ARBA00022617"/>
    </source>
</evidence>
<gene>
    <name evidence="13" type="ORF">TIFTF001_026900</name>
</gene>
<dbReference type="GO" id="GO:0005506">
    <property type="term" value="F:iron ion binding"/>
    <property type="evidence" value="ECO:0007669"/>
    <property type="project" value="InterPro"/>
</dbReference>
<dbReference type="EMBL" id="BTGU01000073">
    <property type="protein sequence ID" value="GMN57791.1"/>
    <property type="molecule type" value="Genomic_DNA"/>
</dbReference>
<evidence type="ECO:0000256" key="6">
    <source>
        <dbReference type="ARBA" id="ARBA00022989"/>
    </source>
</evidence>
<dbReference type="InterPro" id="IPR002401">
    <property type="entry name" value="Cyt_P450_E_grp-I"/>
</dbReference>
<keyword evidence="10" id="KW-0472">Membrane</keyword>
<evidence type="ECO:0000313" key="13">
    <source>
        <dbReference type="EMBL" id="GMN57791.1"/>
    </source>
</evidence>
<dbReference type="PANTHER" id="PTHR24282:SF255">
    <property type="entry name" value="CYTOCHROME P450 72A11-RELATED"/>
    <property type="match status" value="1"/>
</dbReference>
<keyword evidence="9 12" id="KW-0503">Monooxygenase</keyword>
<evidence type="ECO:0000256" key="11">
    <source>
        <dbReference type="PIRSR" id="PIRSR602401-1"/>
    </source>
</evidence>
<dbReference type="PRINTS" id="PR00385">
    <property type="entry name" value="P450"/>
</dbReference>
<dbReference type="CDD" id="cd20642">
    <property type="entry name" value="CYP72"/>
    <property type="match status" value="1"/>
</dbReference>
<dbReference type="AlphaFoldDB" id="A0AA88DLZ5"/>
<keyword evidence="6" id="KW-1133">Transmembrane helix</keyword>
<dbReference type="InterPro" id="IPR036396">
    <property type="entry name" value="Cyt_P450_sf"/>
</dbReference>
<comment type="similarity">
    <text evidence="2 12">Belongs to the cytochrome P450 family.</text>
</comment>
<keyword evidence="4" id="KW-0812">Transmembrane</keyword>
<evidence type="ECO:0000256" key="9">
    <source>
        <dbReference type="ARBA" id="ARBA00023033"/>
    </source>
</evidence>